<feature type="domain" description="ABC transporter" evidence="8">
    <location>
        <begin position="15"/>
        <end position="260"/>
    </location>
</feature>
<keyword evidence="5" id="KW-1278">Translocase</keyword>
<dbReference type="SMART" id="SM00382">
    <property type="entry name" value="AAA"/>
    <property type="match status" value="1"/>
</dbReference>
<evidence type="ECO:0000256" key="3">
    <source>
        <dbReference type="ARBA" id="ARBA00022741"/>
    </source>
</evidence>
<feature type="compositionally biased region" description="Polar residues" evidence="7">
    <location>
        <begin position="277"/>
        <end position="286"/>
    </location>
</feature>
<dbReference type="PANTHER" id="PTHR43166:SF6">
    <property type="entry name" value="PHOSPHONATES IMPORT ATP-BINDING PROTEIN PHNC"/>
    <property type="match status" value="1"/>
</dbReference>
<dbReference type="EMBL" id="WRPM01000081">
    <property type="protein sequence ID" value="MVT26988.1"/>
    <property type="molecule type" value="Genomic_DNA"/>
</dbReference>
<dbReference type="Gene3D" id="3.40.50.300">
    <property type="entry name" value="P-loop containing nucleotide triphosphate hydrolases"/>
    <property type="match status" value="1"/>
</dbReference>
<feature type="compositionally biased region" description="Basic and acidic residues" evidence="7">
    <location>
        <begin position="262"/>
        <end position="275"/>
    </location>
</feature>
<name>A0A7K1UKH7_9MICC</name>
<dbReference type="InterPro" id="IPR003593">
    <property type="entry name" value="AAA+_ATPase"/>
</dbReference>
<dbReference type="NCBIfam" id="TIGR02315">
    <property type="entry name" value="ABC_phnC"/>
    <property type="match status" value="1"/>
</dbReference>
<keyword evidence="4 9" id="KW-0067">ATP-binding</keyword>
<accession>A0A7K1UKH7</accession>
<evidence type="ECO:0000259" key="8">
    <source>
        <dbReference type="PROSITE" id="PS50893"/>
    </source>
</evidence>
<evidence type="ECO:0000256" key="7">
    <source>
        <dbReference type="SAM" id="MobiDB-lite"/>
    </source>
</evidence>
<evidence type="ECO:0000256" key="4">
    <source>
        <dbReference type="ARBA" id="ARBA00022840"/>
    </source>
</evidence>
<dbReference type="Pfam" id="PF00005">
    <property type="entry name" value="ABC_tran"/>
    <property type="match status" value="1"/>
</dbReference>
<dbReference type="SUPFAM" id="SSF52540">
    <property type="entry name" value="P-loop containing nucleoside triphosphate hydrolases"/>
    <property type="match status" value="1"/>
</dbReference>
<evidence type="ECO:0000313" key="10">
    <source>
        <dbReference type="Proteomes" id="UP000460157"/>
    </source>
</evidence>
<keyword evidence="1" id="KW-0813">Transport</keyword>
<reference evidence="9 10" key="1">
    <citation type="submission" date="2019-12" db="EMBL/GenBank/DDBJ databases">
        <title>Nesterenkonia muleiensis sp. nov., a novel actinobacterium isolated from sap of Populus euphratica.</title>
        <authorList>
            <person name="Wang R."/>
        </authorList>
    </citation>
    <scope>NUCLEOTIDE SEQUENCE [LARGE SCALE GENOMIC DNA]</scope>
    <source>
        <strain evidence="9 10">F10</strain>
    </source>
</reference>
<evidence type="ECO:0000256" key="1">
    <source>
        <dbReference type="ARBA" id="ARBA00022448"/>
    </source>
</evidence>
<dbReference type="GO" id="GO:0016020">
    <property type="term" value="C:membrane"/>
    <property type="evidence" value="ECO:0007669"/>
    <property type="project" value="InterPro"/>
</dbReference>
<sequence>MTLSPAEHGYSGPVIEVAGLVKEFSNGTRALQGVDLRVQSGETVVLLGANGSGKSTLQKCLTRLVAPTSGTVRVLGTEVTTASKREITRLRCDVGVVFQKINLVRELSVLTNVIHGSLGRAGSPRNWFAMTARSEQRDEAMEALERVGLAHVASRRAEQLSGGQQQRVAIARTLMQRPKMILADEPVAALDPRAGRQVMDLLWQVTEEEGLTLICTLHQLELARIYGHRMVALREGRVDMDTYMHQVEDEQLEGLYTEEDEAPHAQHADQHEHPEPSLTNLSGAAR</sequence>
<evidence type="ECO:0000256" key="5">
    <source>
        <dbReference type="ARBA" id="ARBA00022967"/>
    </source>
</evidence>
<dbReference type="CDD" id="cd03256">
    <property type="entry name" value="ABC_PhnC_transporter"/>
    <property type="match status" value="1"/>
</dbReference>
<keyword evidence="10" id="KW-1185">Reference proteome</keyword>
<dbReference type="GO" id="GO:0015416">
    <property type="term" value="F:ABC-type phosphonate transporter activity"/>
    <property type="evidence" value="ECO:0007669"/>
    <property type="project" value="InterPro"/>
</dbReference>
<dbReference type="GO" id="GO:0016887">
    <property type="term" value="F:ATP hydrolysis activity"/>
    <property type="evidence" value="ECO:0007669"/>
    <property type="project" value="InterPro"/>
</dbReference>
<dbReference type="InterPro" id="IPR050086">
    <property type="entry name" value="MetN_ABC_transporter-like"/>
</dbReference>
<protein>
    <submittedName>
        <fullName evidence="9">Phosphonate ABC transporter ATP-binding protein</fullName>
    </submittedName>
</protein>
<dbReference type="Proteomes" id="UP000460157">
    <property type="component" value="Unassembled WGS sequence"/>
</dbReference>
<evidence type="ECO:0000256" key="2">
    <source>
        <dbReference type="ARBA" id="ARBA00022475"/>
    </source>
</evidence>
<dbReference type="InterPro" id="IPR017871">
    <property type="entry name" value="ABC_transporter-like_CS"/>
</dbReference>
<dbReference type="GO" id="GO:0005524">
    <property type="term" value="F:ATP binding"/>
    <property type="evidence" value="ECO:0007669"/>
    <property type="project" value="UniProtKB-KW"/>
</dbReference>
<feature type="region of interest" description="Disordered" evidence="7">
    <location>
        <begin position="254"/>
        <end position="286"/>
    </location>
</feature>
<gene>
    <name evidence="9" type="primary">phnC</name>
    <name evidence="9" type="ORF">GNZ21_11560</name>
</gene>
<organism evidence="9 10">
    <name type="scientific">Nesterenkonia alkaliphila</name>
    <dbReference type="NCBI Taxonomy" id="1463631"/>
    <lineage>
        <taxon>Bacteria</taxon>
        <taxon>Bacillati</taxon>
        <taxon>Actinomycetota</taxon>
        <taxon>Actinomycetes</taxon>
        <taxon>Micrococcales</taxon>
        <taxon>Micrococcaceae</taxon>
        <taxon>Nesterenkonia</taxon>
    </lineage>
</organism>
<dbReference type="InterPro" id="IPR003439">
    <property type="entry name" value="ABC_transporter-like_ATP-bd"/>
</dbReference>
<dbReference type="RefSeq" id="WP_157324508.1">
    <property type="nucleotide sequence ID" value="NZ_BMFX01000011.1"/>
</dbReference>
<keyword evidence="3" id="KW-0547">Nucleotide-binding</keyword>
<evidence type="ECO:0000256" key="6">
    <source>
        <dbReference type="ARBA" id="ARBA00023136"/>
    </source>
</evidence>
<dbReference type="InterPro" id="IPR012693">
    <property type="entry name" value="ABC_transpr_PhnC"/>
</dbReference>
<dbReference type="PROSITE" id="PS00211">
    <property type="entry name" value="ABC_TRANSPORTER_1"/>
    <property type="match status" value="1"/>
</dbReference>
<comment type="caution">
    <text evidence="9">The sequence shown here is derived from an EMBL/GenBank/DDBJ whole genome shotgun (WGS) entry which is preliminary data.</text>
</comment>
<keyword evidence="2" id="KW-1003">Cell membrane</keyword>
<dbReference type="InterPro" id="IPR027417">
    <property type="entry name" value="P-loop_NTPase"/>
</dbReference>
<dbReference type="AlphaFoldDB" id="A0A7K1UKH7"/>
<evidence type="ECO:0000313" key="9">
    <source>
        <dbReference type="EMBL" id="MVT26988.1"/>
    </source>
</evidence>
<keyword evidence="6" id="KW-0472">Membrane</keyword>
<proteinExistence type="predicted"/>
<dbReference type="PROSITE" id="PS50893">
    <property type="entry name" value="ABC_TRANSPORTER_2"/>
    <property type="match status" value="1"/>
</dbReference>
<dbReference type="OrthoDB" id="3190580at2"/>
<dbReference type="PANTHER" id="PTHR43166">
    <property type="entry name" value="AMINO ACID IMPORT ATP-BINDING PROTEIN"/>
    <property type="match status" value="1"/>
</dbReference>